<keyword evidence="2" id="KW-1185">Reference proteome</keyword>
<dbReference type="Proteomes" id="UP001176961">
    <property type="component" value="Unassembled WGS sequence"/>
</dbReference>
<organism evidence="1 2">
    <name type="scientific">Cylicocyclus nassatus</name>
    <name type="common">Nematode worm</name>
    <dbReference type="NCBI Taxonomy" id="53992"/>
    <lineage>
        <taxon>Eukaryota</taxon>
        <taxon>Metazoa</taxon>
        <taxon>Ecdysozoa</taxon>
        <taxon>Nematoda</taxon>
        <taxon>Chromadorea</taxon>
        <taxon>Rhabditida</taxon>
        <taxon>Rhabditina</taxon>
        <taxon>Rhabditomorpha</taxon>
        <taxon>Strongyloidea</taxon>
        <taxon>Strongylidae</taxon>
        <taxon>Cylicocyclus</taxon>
    </lineage>
</organism>
<evidence type="ECO:0000313" key="1">
    <source>
        <dbReference type="EMBL" id="CAJ0602072.1"/>
    </source>
</evidence>
<sequence length="91" mass="10553">MDFEQLHSNAKPFLDLKNFYPSVFKERCSPLEFNVRVSPFISTESVTESCGYKMSHKSSKSMPETDTRIGSIIEISRYTQTNPVHIYTKRI</sequence>
<gene>
    <name evidence="1" type="ORF">CYNAS_LOCUS14055</name>
</gene>
<accession>A0AA36H195</accession>
<reference evidence="1" key="1">
    <citation type="submission" date="2023-07" db="EMBL/GenBank/DDBJ databases">
        <authorList>
            <consortium name="CYATHOMIX"/>
        </authorList>
    </citation>
    <scope>NUCLEOTIDE SEQUENCE</scope>
    <source>
        <strain evidence="1">N/A</strain>
    </source>
</reference>
<protein>
    <submittedName>
        <fullName evidence="1">Uncharacterized protein</fullName>
    </submittedName>
</protein>
<evidence type="ECO:0000313" key="2">
    <source>
        <dbReference type="Proteomes" id="UP001176961"/>
    </source>
</evidence>
<name>A0AA36H195_CYLNA</name>
<dbReference type="EMBL" id="CATQJL010000305">
    <property type="protein sequence ID" value="CAJ0602072.1"/>
    <property type="molecule type" value="Genomic_DNA"/>
</dbReference>
<proteinExistence type="predicted"/>
<dbReference type="AlphaFoldDB" id="A0AA36H195"/>
<comment type="caution">
    <text evidence="1">The sequence shown here is derived from an EMBL/GenBank/DDBJ whole genome shotgun (WGS) entry which is preliminary data.</text>
</comment>